<dbReference type="Gene3D" id="3.30.2310.20">
    <property type="entry name" value="RelE-like"/>
    <property type="match status" value="1"/>
</dbReference>
<proteinExistence type="predicted"/>
<dbReference type="RefSeq" id="WP_345678554.1">
    <property type="nucleotide sequence ID" value="NZ_BAABHS010000022.1"/>
</dbReference>
<evidence type="ECO:0000313" key="1">
    <source>
        <dbReference type="EMBL" id="GAA4980388.1"/>
    </source>
</evidence>
<gene>
    <name evidence="1" type="ORF">GCM10023205_56790</name>
</gene>
<organism evidence="1 2">
    <name type="scientific">Yinghuangia aomiensis</name>
    <dbReference type="NCBI Taxonomy" id="676205"/>
    <lineage>
        <taxon>Bacteria</taxon>
        <taxon>Bacillati</taxon>
        <taxon>Actinomycetota</taxon>
        <taxon>Actinomycetes</taxon>
        <taxon>Kitasatosporales</taxon>
        <taxon>Streptomycetaceae</taxon>
        <taxon>Yinghuangia</taxon>
    </lineage>
</organism>
<comment type="caution">
    <text evidence="1">The sequence shown here is derived from an EMBL/GenBank/DDBJ whole genome shotgun (WGS) entry which is preliminary data.</text>
</comment>
<sequence>MADVEVRPGAYLLRIAPEARRALTDRLPQSVACAAYRFITGPLLMQPYEVGLPLCDSLAGMWCAQRGTYRVRYTADESTGTVDVLDIAPRTGLHLV</sequence>
<reference evidence="2" key="1">
    <citation type="journal article" date="2019" name="Int. J. Syst. Evol. Microbiol.">
        <title>The Global Catalogue of Microorganisms (GCM) 10K type strain sequencing project: providing services to taxonomists for standard genome sequencing and annotation.</title>
        <authorList>
            <consortium name="The Broad Institute Genomics Platform"/>
            <consortium name="The Broad Institute Genome Sequencing Center for Infectious Disease"/>
            <person name="Wu L."/>
            <person name="Ma J."/>
        </authorList>
    </citation>
    <scope>NUCLEOTIDE SEQUENCE [LARGE SCALE GENOMIC DNA]</scope>
    <source>
        <strain evidence="2">JCM 17986</strain>
    </source>
</reference>
<evidence type="ECO:0008006" key="3">
    <source>
        <dbReference type="Google" id="ProtNLM"/>
    </source>
</evidence>
<dbReference type="SUPFAM" id="SSF143011">
    <property type="entry name" value="RelE-like"/>
    <property type="match status" value="1"/>
</dbReference>
<dbReference type="InterPro" id="IPR035093">
    <property type="entry name" value="RelE/ParE_toxin_dom_sf"/>
</dbReference>
<keyword evidence="2" id="KW-1185">Reference proteome</keyword>
<dbReference type="EMBL" id="BAABHS010000022">
    <property type="protein sequence ID" value="GAA4980388.1"/>
    <property type="molecule type" value="Genomic_DNA"/>
</dbReference>
<evidence type="ECO:0000313" key="2">
    <source>
        <dbReference type="Proteomes" id="UP001500466"/>
    </source>
</evidence>
<dbReference type="Proteomes" id="UP001500466">
    <property type="component" value="Unassembled WGS sequence"/>
</dbReference>
<protein>
    <recommendedName>
        <fullName evidence="3">Plasmid stabilization system protein ParE</fullName>
    </recommendedName>
</protein>
<accession>A0ABP9HW65</accession>
<name>A0ABP9HW65_9ACTN</name>